<accession>A0A158CDV7</accession>
<dbReference type="EMBL" id="FCOB02000020">
    <property type="protein sequence ID" value="SAK80066.1"/>
    <property type="molecule type" value="Genomic_DNA"/>
</dbReference>
<dbReference type="RefSeq" id="WP_087047591.1">
    <property type="nucleotide sequence ID" value="NZ_FCOB02000020.1"/>
</dbReference>
<dbReference type="InterPro" id="IPR036663">
    <property type="entry name" value="Fumarylacetoacetase_C_sf"/>
</dbReference>
<keyword evidence="5" id="KW-1185">Reference proteome</keyword>
<dbReference type="SUPFAM" id="SSF56529">
    <property type="entry name" value="FAH"/>
    <property type="match status" value="1"/>
</dbReference>
<evidence type="ECO:0000313" key="4">
    <source>
        <dbReference type="EMBL" id="SAK80066.1"/>
    </source>
</evidence>
<reference evidence="4" key="1">
    <citation type="submission" date="2016-01" db="EMBL/GenBank/DDBJ databases">
        <authorList>
            <person name="Peeters C."/>
        </authorList>
    </citation>
    <scope>NUCLEOTIDE SEQUENCE [LARGE SCALE GENOMIC DNA]</scope>
    <source>
        <strain evidence="4">LMG 29326</strain>
    </source>
</reference>
<dbReference type="Gene3D" id="3.90.850.10">
    <property type="entry name" value="Fumarylacetoacetase-like, C-terminal domain"/>
    <property type="match status" value="1"/>
</dbReference>
<comment type="caution">
    <text evidence="4">The sequence shown here is derived from an EMBL/GenBank/DDBJ whole genome shotgun (WGS) entry which is preliminary data.</text>
</comment>
<sequence>MKLASFDGGRIGIVDGADIVDVTDAVSAMPGAWPPVGMLHLIGRFPELRAQLAERARSGPRRPLADVHLETPIAWPNKVIAFPANYHAHVEEMKAGTGLISPFKADGQGFFLKANSSLSGPRDPIVLPDIPGRQIHHECELAVIIGKGGRQISRERALEHVFGYACLIDVVVRGKEERVMRKSYDTFCPVGPWLVTADEVPDHEAIDLRLSVNGELRQHASTRDLIVDIPEMIRMASAVMTLYPGDIIASGTPAGVGPIVHGDEVVIEIAHVGSMTLDVVQGENGGHPVWDKSRTAPDPAAVTAS</sequence>
<dbReference type="Proteomes" id="UP000054978">
    <property type="component" value="Unassembled WGS sequence"/>
</dbReference>
<dbReference type="InterPro" id="IPR011234">
    <property type="entry name" value="Fumarylacetoacetase-like_C"/>
</dbReference>
<dbReference type="STRING" id="1777144.AWB83_04212"/>
<dbReference type="GO" id="GO:0018773">
    <property type="term" value="F:acetylpyruvate hydrolase activity"/>
    <property type="evidence" value="ECO:0007669"/>
    <property type="project" value="TreeGrafter"/>
</dbReference>
<organism evidence="4 5">
    <name type="scientific">Caballeronia ptereochthonis</name>
    <dbReference type="NCBI Taxonomy" id="1777144"/>
    <lineage>
        <taxon>Bacteria</taxon>
        <taxon>Pseudomonadati</taxon>
        <taxon>Pseudomonadota</taxon>
        <taxon>Betaproteobacteria</taxon>
        <taxon>Burkholderiales</taxon>
        <taxon>Burkholderiaceae</taxon>
        <taxon>Caballeronia</taxon>
    </lineage>
</organism>
<dbReference type="OrthoDB" id="8582489at2"/>
<evidence type="ECO:0000259" key="3">
    <source>
        <dbReference type="Pfam" id="PF01557"/>
    </source>
</evidence>
<dbReference type="Pfam" id="PF01557">
    <property type="entry name" value="FAA_hydrolase"/>
    <property type="match status" value="1"/>
</dbReference>
<dbReference type="GO" id="GO:0046872">
    <property type="term" value="F:metal ion binding"/>
    <property type="evidence" value="ECO:0007669"/>
    <property type="project" value="UniProtKB-KW"/>
</dbReference>
<proteinExistence type="predicted"/>
<dbReference type="PANTHER" id="PTHR11820:SF7">
    <property type="entry name" value="ACYLPYRUVASE FAHD1, MITOCHONDRIAL"/>
    <property type="match status" value="1"/>
</dbReference>
<evidence type="ECO:0000256" key="2">
    <source>
        <dbReference type="SAM" id="MobiDB-lite"/>
    </source>
</evidence>
<evidence type="ECO:0000313" key="5">
    <source>
        <dbReference type="Proteomes" id="UP000054978"/>
    </source>
</evidence>
<feature type="domain" description="Fumarylacetoacetase-like C-terminal" evidence="3">
    <location>
        <begin position="78"/>
        <end position="279"/>
    </location>
</feature>
<dbReference type="PANTHER" id="PTHR11820">
    <property type="entry name" value="ACYLPYRUVASE"/>
    <property type="match status" value="1"/>
</dbReference>
<feature type="region of interest" description="Disordered" evidence="2">
    <location>
        <begin position="283"/>
        <end position="305"/>
    </location>
</feature>
<evidence type="ECO:0000256" key="1">
    <source>
        <dbReference type="ARBA" id="ARBA00022723"/>
    </source>
</evidence>
<dbReference type="AlphaFoldDB" id="A0A158CDV7"/>
<protein>
    <submittedName>
        <fullName evidence="4">5-oxopent-3-ene-1,2,5-tricarboxylate decarboxylase</fullName>
    </submittedName>
</protein>
<name>A0A158CDV7_9BURK</name>
<gene>
    <name evidence="4" type="ORF">AWB83_04212</name>
</gene>
<keyword evidence="1" id="KW-0479">Metal-binding</keyword>